<dbReference type="SUPFAM" id="SSF47384">
    <property type="entry name" value="Homodimeric domain of signal transducing histidine kinase"/>
    <property type="match status" value="1"/>
</dbReference>
<dbReference type="InterPro" id="IPR018062">
    <property type="entry name" value="HTH_AraC-typ_CS"/>
</dbReference>
<evidence type="ECO:0000313" key="21">
    <source>
        <dbReference type="EMBL" id="OHX63870.1"/>
    </source>
</evidence>
<evidence type="ECO:0000256" key="1">
    <source>
        <dbReference type="ARBA" id="ARBA00000085"/>
    </source>
</evidence>
<evidence type="ECO:0000256" key="8">
    <source>
        <dbReference type="ARBA" id="ARBA00022777"/>
    </source>
</evidence>
<evidence type="ECO:0000256" key="10">
    <source>
        <dbReference type="ARBA" id="ARBA00023012"/>
    </source>
</evidence>
<dbReference type="Gene3D" id="1.10.287.130">
    <property type="match status" value="1"/>
</dbReference>
<dbReference type="InterPro" id="IPR018060">
    <property type="entry name" value="HTH_AraC"/>
</dbReference>
<feature type="chain" id="PRO_5010283969" description="histidine kinase" evidence="17">
    <location>
        <begin position="22"/>
        <end position="1379"/>
    </location>
</feature>
<keyword evidence="12" id="KW-0238">DNA-binding</keyword>
<dbReference type="PROSITE" id="PS50110">
    <property type="entry name" value="RESPONSE_REGULATORY"/>
    <property type="match status" value="1"/>
</dbReference>
<feature type="domain" description="Response regulatory" evidence="20">
    <location>
        <begin position="1128"/>
        <end position="1243"/>
    </location>
</feature>
<feature type="transmembrane region" description="Helical" evidence="16">
    <location>
        <begin position="813"/>
        <end position="834"/>
    </location>
</feature>
<reference evidence="21 22" key="1">
    <citation type="journal article" date="2012" name="Int. J. Syst. Evol. Microbiol.">
        <title>Flammeovirga pacifica sp. nov., isolated from deep-sea sediment.</title>
        <authorList>
            <person name="Xu H."/>
            <person name="Fu Y."/>
            <person name="Yang N."/>
            <person name="Ding Z."/>
            <person name="Lai Q."/>
            <person name="Zeng R."/>
        </authorList>
    </citation>
    <scope>NUCLEOTIDE SEQUENCE [LARGE SCALE GENOMIC DNA]</scope>
    <source>
        <strain evidence="22">DSM 24597 / LMG 26175 / WPAGA1</strain>
    </source>
</reference>
<dbReference type="Pfam" id="PF12833">
    <property type="entry name" value="HTH_18"/>
    <property type="match status" value="1"/>
</dbReference>
<evidence type="ECO:0000256" key="4">
    <source>
        <dbReference type="ARBA" id="ARBA00022475"/>
    </source>
</evidence>
<keyword evidence="11" id="KW-0805">Transcription regulation</keyword>
<accession>A0A1S1YS71</accession>
<dbReference type="PROSITE" id="PS00041">
    <property type="entry name" value="HTH_ARAC_FAMILY_1"/>
    <property type="match status" value="1"/>
</dbReference>
<dbReference type="CDD" id="cd17574">
    <property type="entry name" value="REC_OmpR"/>
    <property type="match status" value="1"/>
</dbReference>
<keyword evidence="22" id="KW-1185">Reference proteome</keyword>
<keyword evidence="9" id="KW-0067">ATP-binding</keyword>
<proteinExistence type="predicted"/>
<dbReference type="InterPro" id="IPR013783">
    <property type="entry name" value="Ig-like_fold"/>
</dbReference>
<keyword evidence="4" id="KW-1003">Cell membrane</keyword>
<evidence type="ECO:0000256" key="15">
    <source>
        <dbReference type="PROSITE-ProRule" id="PRU00169"/>
    </source>
</evidence>
<dbReference type="Gene3D" id="2.130.10.10">
    <property type="entry name" value="YVTN repeat-like/Quinoprotein amine dehydrogenase"/>
    <property type="match status" value="2"/>
</dbReference>
<protein>
    <recommendedName>
        <fullName evidence="3">histidine kinase</fullName>
        <ecNumber evidence="3">2.7.13.3</ecNumber>
    </recommendedName>
</protein>
<comment type="catalytic activity">
    <reaction evidence="1">
        <text>ATP + protein L-histidine = ADP + protein N-phospho-L-histidine.</text>
        <dbReference type="EC" id="2.7.13.3"/>
    </reaction>
</comment>
<keyword evidence="14" id="KW-0804">Transcription</keyword>
<dbReference type="SUPFAM" id="SSF63829">
    <property type="entry name" value="Calcium-dependent phosphotriesterase"/>
    <property type="match status" value="2"/>
</dbReference>
<keyword evidence="5 15" id="KW-0597">Phosphoprotein</keyword>
<dbReference type="InterPro" id="IPR001789">
    <property type="entry name" value="Sig_transdc_resp-reg_receiver"/>
</dbReference>
<feature type="modified residue" description="4-aspartylphosphate" evidence="15">
    <location>
        <position position="1176"/>
    </location>
</feature>
<dbReference type="PROSITE" id="PS50109">
    <property type="entry name" value="HIS_KIN"/>
    <property type="match status" value="1"/>
</dbReference>
<dbReference type="SUPFAM" id="SSF46689">
    <property type="entry name" value="Homeodomain-like"/>
    <property type="match status" value="1"/>
</dbReference>
<evidence type="ECO:0000256" key="14">
    <source>
        <dbReference type="ARBA" id="ARBA00023163"/>
    </source>
</evidence>
<keyword evidence="13 16" id="KW-0472">Membrane</keyword>
<dbReference type="InterPro" id="IPR011110">
    <property type="entry name" value="Reg_prop"/>
</dbReference>
<dbReference type="SMART" id="SM00342">
    <property type="entry name" value="HTH_ARAC"/>
    <property type="match status" value="1"/>
</dbReference>
<dbReference type="Pfam" id="PF07495">
    <property type="entry name" value="Y_Y_Y"/>
    <property type="match status" value="1"/>
</dbReference>
<dbReference type="SUPFAM" id="SSF52172">
    <property type="entry name" value="CheY-like"/>
    <property type="match status" value="1"/>
</dbReference>
<dbReference type="PROSITE" id="PS01124">
    <property type="entry name" value="HTH_ARAC_FAMILY_2"/>
    <property type="match status" value="1"/>
</dbReference>
<dbReference type="FunFam" id="3.30.565.10:FF:000023">
    <property type="entry name" value="PAS domain-containing sensor histidine kinase"/>
    <property type="match status" value="1"/>
</dbReference>
<evidence type="ECO:0000256" key="13">
    <source>
        <dbReference type="ARBA" id="ARBA00023136"/>
    </source>
</evidence>
<evidence type="ECO:0000256" key="6">
    <source>
        <dbReference type="ARBA" id="ARBA00022679"/>
    </source>
</evidence>
<comment type="subcellular location">
    <subcellularLocation>
        <location evidence="2">Cell membrane</location>
    </subcellularLocation>
</comment>
<dbReference type="Pfam" id="PF00512">
    <property type="entry name" value="HisKA"/>
    <property type="match status" value="1"/>
</dbReference>
<evidence type="ECO:0000256" key="3">
    <source>
        <dbReference type="ARBA" id="ARBA00012438"/>
    </source>
</evidence>
<dbReference type="InterPro" id="IPR011123">
    <property type="entry name" value="Y_Y_Y"/>
</dbReference>
<keyword evidence="6" id="KW-0808">Transferase</keyword>
<dbReference type="GO" id="GO:0043565">
    <property type="term" value="F:sequence-specific DNA binding"/>
    <property type="evidence" value="ECO:0007669"/>
    <property type="project" value="InterPro"/>
</dbReference>
<organism evidence="21 22">
    <name type="scientific">Flammeovirga pacifica</name>
    <dbReference type="NCBI Taxonomy" id="915059"/>
    <lineage>
        <taxon>Bacteria</taxon>
        <taxon>Pseudomonadati</taxon>
        <taxon>Bacteroidota</taxon>
        <taxon>Cytophagia</taxon>
        <taxon>Cytophagales</taxon>
        <taxon>Flammeovirgaceae</taxon>
        <taxon>Flammeovirga</taxon>
    </lineage>
</organism>
<dbReference type="InterPro" id="IPR015943">
    <property type="entry name" value="WD40/YVTN_repeat-like_dom_sf"/>
</dbReference>
<dbReference type="Gene3D" id="3.30.565.10">
    <property type="entry name" value="Histidine kinase-like ATPase, C-terminal domain"/>
    <property type="match status" value="1"/>
</dbReference>
<dbReference type="InterPro" id="IPR009057">
    <property type="entry name" value="Homeodomain-like_sf"/>
</dbReference>
<keyword evidence="16" id="KW-1133">Transmembrane helix</keyword>
<dbReference type="EMBL" id="JRYR02000002">
    <property type="protein sequence ID" value="OHX63870.1"/>
    <property type="molecule type" value="Genomic_DNA"/>
</dbReference>
<dbReference type="InterPro" id="IPR011006">
    <property type="entry name" value="CheY-like_superfamily"/>
</dbReference>
<dbReference type="Pfam" id="PF02518">
    <property type="entry name" value="HATPase_c"/>
    <property type="match status" value="1"/>
</dbReference>
<evidence type="ECO:0000256" key="11">
    <source>
        <dbReference type="ARBA" id="ARBA00023015"/>
    </source>
</evidence>
<dbReference type="Gene3D" id="1.10.10.60">
    <property type="entry name" value="Homeodomain-like"/>
    <property type="match status" value="1"/>
</dbReference>
<dbReference type="GO" id="GO:0003700">
    <property type="term" value="F:DNA-binding transcription factor activity"/>
    <property type="evidence" value="ECO:0007669"/>
    <property type="project" value="InterPro"/>
</dbReference>
<dbReference type="InterPro" id="IPR003661">
    <property type="entry name" value="HisK_dim/P_dom"/>
</dbReference>
<dbReference type="Proteomes" id="UP000179797">
    <property type="component" value="Unassembled WGS sequence"/>
</dbReference>
<dbReference type="SMART" id="SM00388">
    <property type="entry name" value="HisKA"/>
    <property type="match status" value="1"/>
</dbReference>
<name>A0A1S1YS71_FLAPC</name>
<dbReference type="GO" id="GO:0005886">
    <property type="term" value="C:plasma membrane"/>
    <property type="evidence" value="ECO:0007669"/>
    <property type="project" value="UniProtKB-SubCell"/>
</dbReference>
<dbReference type="InterPro" id="IPR036890">
    <property type="entry name" value="HATPase_C_sf"/>
</dbReference>
<dbReference type="EC" id="2.7.13.3" evidence="3"/>
<dbReference type="STRING" id="915059.NH26_19860"/>
<dbReference type="Gene3D" id="2.60.40.10">
    <property type="entry name" value="Immunoglobulins"/>
    <property type="match status" value="1"/>
</dbReference>
<dbReference type="InterPro" id="IPR005467">
    <property type="entry name" value="His_kinase_dom"/>
</dbReference>
<dbReference type="GO" id="GO:0005524">
    <property type="term" value="F:ATP binding"/>
    <property type="evidence" value="ECO:0007669"/>
    <property type="project" value="UniProtKB-KW"/>
</dbReference>
<evidence type="ECO:0000256" key="2">
    <source>
        <dbReference type="ARBA" id="ARBA00004236"/>
    </source>
</evidence>
<dbReference type="InterPro" id="IPR004358">
    <property type="entry name" value="Sig_transdc_His_kin-like_C"/>
</dbReference>
<dbReference type="PANTHER" id="PTHR43547:SF2">
    <property type="entry name" value="HYBRID SIGNAL TRANSDUCTION HISTIDINE KINASE C"/>
    <property type="match status" value="1"/>
</dbReference>
<evidence type="ECO:0000256" key="12">
    <source>
        <dbReference type="ARBA" id="ARBA00023125"/>
    </source>
</evidence>
<sequence length="1379" mass="159684">MLRKLLIILYFLLGIVSFSHSANYDQSLTSYTTNEGLSHFGVTAILEDHKGFIWVGTFNGLNKFDGYDFETYRNSDDNLLISNNKVSALFQDKHHNIWIGTEDGISIYYYEEEKIVNLPKHLLTNIRSDHPFVIDKIFYFNNQIVCITEYEGILFFNPDTYKIERIHPIEVKNKSFQYILDAIPYDNELILIATSKGLLAYNLKTDTHKYVMKGKIGPIKSVTIDQEKNVYVALYNGLAHIRLNKKEDDYQFFLIKRFFQNERFLKIDATFDNKLWAGSLSKGCWLIEDPMNIRNRQPLNQNVYTKYFDIGRVNNILDIEKTHKVWITSFNEGLFLYNNQPLAFQYNDLNTDQLKGQNFKNKVLELCIWNETHILCSIYLRGLVNFNTKTNSIEPLPEELKSIPIPKEWASMVKDNNGGKWMRYTKGRGSIYYQSPNEKHKWHLIQDSKDSKFLNARITQVVQDSFGYYWIASNHGCYKLKMTPNGKIISSELLQNEEDIVISEANQCKNIQIDSLNNRILIGTTLSGLIVIDNKEDLPLLVMNKQQYYTSSPKGMQLPCNHISNILFLADGNIALGTEGKGLLIVDNLSEQQVQFKTYSESAGLDNNIIKKIIIDDQHNLWITTDRGLNKFDTKLKTFKHFTKENGVNAYAFENAGFKQKSGNIFFAAGNGICGFDPLKTDISSNIPEFTFGNLVLINRKVHVNDTIDGNLILDKPLSAKKKITLNYDQNIFSVELLSLHYSDPKSYFLKYRLLPQDDEWIRTSSKFKNASFNGLPPGKYTLEAMASNSKNKWTEPIRLEIEITPPLWKTPLAYFLYVLIIVVVLYFVGRFLLNHTKLKHQYELEQVERHRIDELNKTKEKMFMNISHEFRTPITLIMGPIQMLLKMFQSNQDAFMHLDLINRQSKKMLQLVNQVQDFHKAEQSILKINKENFDFTGLIIDIKKDFDQLAEKQGKQLNIKGEYNQLFITADMGKLEIILNNLLNNAFKFTKKGDSIDIEYSYNETGLTFKVMDTGIGVKPSDLPYVFDRYYQNDNSNTYSIGSGIGLAFSKRLVEMHFGSIEIESEEGKGTCFIVNLPLEVNAKDALNEERIKDLIAQEDDDEKQKILPSALELPSNLYDESMKELNVFYVEDNEELRSFVNGVLSEYFNVTCFVNGKECLDTLENEWPDLIISDILMPEMNGLELCHKIKTDIRTSHIPIILLTSRSSLDDKVKGLEVGADYYISKPFEMKHLIASVQMLLKNRKQLRERFQIDFPVEVEKKNNNKEDAIFIEKFYELIEENLENEDIDMNVFAKGLYLNRTTFFQKVKAITNYTPYELLKVYRLKKAAELLVQEQLPVADVCVRTGFKNRTHFSRMFKEYYGVSPSKYSKSLENKG</sequence>
<evidence type="ECO:0000256" key="7">
    <source>
        <dbReference type="ARBA" id="ARBA00022741"/>
    </source>
</evidence>
<comment type="caution">
    <text evidence="21">The sequence shown here is derived from an EMBL/GenBank/DDBJ whole genome shotgun (WGS) entry which is preliminary data.</text>
</comment>
<dbReference type="SMART" id="SM00448">
    <property type="entry name" value="REC"/>
    <property type="match status" value="1"/>
</dbReference>
<feature type="signal peptide" evidence="17">
    <location>
        <begin position="1"/>
        <end position="21"/>
    </location>
</feature>
<evidence type="ECO:0000259" key="19">
    <source>
        <dbReference type="PROSITE" id="PS50109"/>
    </source>
</evidence>
<dbReference type="InterPro" id="IPR003594">
    <property type="entry name" value="HATPase_dom"/>
</dbReference>
<evidence type="ECO:0000313" key="22">
    <source>
        <dbReference type="Proteomes" id="UP000179797"/>
    </source>
</evidence>
<dbReference type="SUPFAM" id="SSF55874">
    <property type="entry name" value="ATPase domain of HSP90 chaperone/DNA topoisomerase II/histidine kinase"/>
    <property type="match status" value="1"/>
</dbReference>
<dbReference type="Gene3D" id="3.40.50.2300">
    <property type="match status" value="1"/>
</dbReference>
<evidence type="ECO:0000256" key="17">
    <source>
        <dbReference type="SAM" id="SignalP"/>
    </source>
</evidence>
<gene>
    <name evidence="21" type="ORF">NH26_19860</name>
</gene>
<keyword evidence="17" id="KW-0732">Signal</keyword>
<keyword evidence="7" id="KW-0547">Nucleotide-binding</keyword>
<dbReference type="PRINTS" id="PR00344">
    <property type="entry name" value="BCTRLSENSOR"/>
</dbReference>
<evidence type="ECO:0000256" key="9">
    <source>
        <dbReference type="ARBA" id="ARBA00022840"/>
    </source>
</evidence>
<evidence type="ECO:0000259" key="20">
    <source>
        <dbReference type="PROSITE" id="PS50110"/>
    </source>
</evidence>
<dbReference type="OrthoDB" id="9786919at2"/>
<dbReference type="PANTHER" id="PTHR43547">
    <property type="entry name" value="TWO-COMPONENT HISTIDINE KINASE"/>
    <property type="match status" value="1"/>
</dbReference>
<dbReference type="RefSeq" id="WP_044217739.1">
    <property type="nucleotide sequence ID" value="NZ_JRYR02000002.1"/>
</dbReference>
<feature type="domain" description="HTH araC/xylS-type" evidence="18">
    <location>
        <begin position="1275"/>
        <end position="1374"/>
    </location>
</feature>
<keyword evidence="16" id="KW-0812">Transmembrane</keyword>
<dbReference type="Pfam" id="PF07494">
    <property type="entry name" value="Reg_prop"/>
    <property type="match status" value="2"/>
</dbReference>
<evidence type="ECO:0000256" key="5">
    <source>
        <dbReference type="ARBA" id="ARBA00022553"/>
    </source>
</evidence>
<evidence type="ECO:0000259" key="18">
    <source>
        <dbReference type="PROSITE" id="PS01124"/>
    </source>
</evidence>
<keyword evidence="10" id="KW-0902">Two-component regulatory system</keyword>
<dbReference type="CDD" id="cd00082">
    <property type="entry name" value="HisKA"/>
    <property type="match status" value="1"/>
</dbReference>
<evidence type="ECO:0000256" key="16">
    <source>
        <dbReference type="SAM" id="Phobius"/>
    </source>
</evidence>
<dbReference type="InterPro" id="IPR036097">
    <property type="entry name" value="HisK_dim/P_sf"/>
</dbReference>
<feature type="domain" description="Histidine kinase" evidence="19">
    <location>
        <begin position="866"/>
        <end position="1082"/>
    </location>
</feature>
<dbReference type="GO" id="GO:0000155">
    <property type="term" value="F:phosphorelay sensor kinase activity"/>
    <property type="evidence" value="ECO:0007669"/>
    <property type="project" value="InterPro"/>
</dbReference>
<keyword evidence="8" id="KW-0418">Kinase</keyword>
<dbReference type="SMART" id="SM00387">
    <property type="entry name" value="HATPase_c"/>
    <property type="match status" value="1"/>
</dbReference>
<dbReference type="Pfam" id="PF00072">
    <property type="entry name" value="Response_reg"/>
    <property type="match status" value="1"/>
</dbReference>